<comment type="caution">
    <text evidence="2">The sequence shown here is derived from an EMBL/GenBank/DDBJ whole genome shotgun (WGS) entry which is preliminary data.</text>
</comment>
<organism evidence="2 3">
    <name type="scientific">Phyllostomus discolor</name>
    <name type="common">pale spear-nosed bat</name>
    <dbReference type="NCBI Taxonomy" id="89673"/>
    <lineage>
        <taxon>Eukaryota</taxon>
        <taxon>Metazoa</taxon>
        <taxon>Chordata</taxon>
        <taxon>Craniata</taxon>
        <taxon>Vertebrata</taxon>
        <taxon>Euteleostomi</taxon>
        <taxon>Mammalia</taxon>
        <taxon>Eutheria</taxon>
        <taxon>Laurasiatheria</taxon>
        <taxon>Chiroptera</taxon>
        <taxon>Yangochiroptera</taxon>
        <taxon>Phyllostomidae</taxon>
        <taxon>Phyllostominae</taxon>
        <taxon>Phyllostomus</taxon>
    </lineage>
</organism>
<evidence type="ECO:0000256" key="1">
    <source>
        <dbReference type="SAM" id="MobiDB-lite"/>
    </source>
</evidence>
<feature type="region of interest" description="Disordered" evidence="1">
    <location>
        <begin position="1"/>
        <end position="77"/>
    </location>
</feature>
<sequence length="127" mass="13214">MDGTSAVLSATAGGAEFPEGREEGQGRVSVLGTRARVSPSSTCSRRGEVGGGRKCCSGQGAPSAGWPPSGLTGIQGPASPFPRTLSVAGFNLILVPSRQPWKLCLRHPNPTGGRRLRVQCFSFLPEH</sequence>
<proteinExistence type="predicted"/>
<dbReference type="AlphaFoldDB" id="A0A833YGH1"/>
<dbReference type="EMBL" id="JABVXQ010000015">
    <property type="protein sequence ID" value="KAF6075039.1"/>
    <property type="molecule type" value="Genomic_DNA"/>
</dbReference>
<protein>
    <submittedName>
        <fullName evidence="2">Uncharacterized protein</fullName>
    </submittedName>
</protein>
<name>A0A833YGH1_9CHIR</name>
<accession>A0A833YGH1</accession>
<evidence type="ECO:0000313" key="2">
    <source>
        <dbReference type="EMBL" id="KAF6075039.1"/>
    </source>
</evidence>
<reference evidence="2 3" key="1">
    <citation type="journal article" date="2020" name="Nature">
        <title>Six reference-quality genomes reveal evolution of bat adaptations.</title>
        <authorList>
            <person name="Jebb D."/>
            <person name="Huang Z."/>
            <person name="Pippel M."/>
            <person name="Hughes G.M."/>
            <person name="Lavrichenko K."/>
            <person name="Devanna P."/>
            <person name="Winkler S."/>
            <person name="Jermiin L.S."/>
            <person name="Skirmuntt E.C."/>
            <person name="Katzourakis A."/>
            <person name="Burkitt-Gray L."/>
            <person name="Ray D.A."/>
            <person name="Sullivan K.A.M."/>
            <person name="Roscito J.G."/>
            <person name="Kirilenko B.M."/>
            <person name="Davalos L.M."/>
            <person name="Corthals A.P."/>
            <person name="Power M.L."/>
            <person name="Jones G."/>
            <person name="Ransome R.D."/>
            <person name="Dechmann D.K.N."/>
            <person name="Locatelli A.G."/>
            <person name="Puechmaille S.J."/>
            <person name="Fedrigo O."/>
            <person name="Jarvis E.D."/>
            <person name="Hiller M."/>
            <person name="Vernes S.C."/>
            <person name="Myers E.W."/>
            <person name="Teeling E.C."/>
        </authorList>
    </citation>
    <scope>NUCLEOTIDE SEQUENCE [LARGE SCALE GENOMIC DNA]</scope>
    <source>
        <strain evidence="2">Bat1K_MPI-CBG_1</strain>
    </source>
</reference>
<dbReference type="Proteomes" id="UP000664940">
    <property type="component" value="Unassembled WGS sequence"/>
</dbReference>
<gene>
    <name evidence="2" type="ORF">HJG60_009438</name>
</gene>
<evidence type="ECO:0000313" key="3">
    <source>
        <dbReference type="Proteomes" id="UP000664940"/>
    </source>
</evidence>